<dbReference type="Proteomes" id="UP000629468">
    <property type="component" value="Unassembled WGS sequence"/>
</dbReference>
<protein>
    <submittedName>
        <fullName evidence="1">Uncharacterized protein</fullName>
    </submittedName>
</protein>
<evidence type="ECO:0000313" key="1">
    <source>
        <dbReference type="EMBL" id="KAF7770887.1"/>
    </source>
</evidence>
<dbReference type="EMBL" id="JABXXO010000009">
    <property type="protein sequence ID" value="KAF7770887.1"/>
    <property type="molecule type" value="Genomic_DNA"/>
</dbReference>
<proteinExistence type="predicted"/>
<reference evidence="1 2" key="1">
    <citation type="journal article" name="Sci. Rep.">
        <title>Telomere-to-telomere assembled and centromere annotated genomes of the two main subspecies of the button mushroom Agaricus bisporus reveal especially polymorphic chromosome ends.</title>
        <authorList>
            <person name="Sonnenberg A.S.M."/>
            <person name="Sedaghat-Telgerd N."/>
            <person name="Lavrijssen B."/>
            <person name="Ohm R.A."/>
            <person name="Hendrickx P.M."/>
            <person name="Scholtmeijer K."/>
            <person name="Baars J.J.P."/>
            <person name="van Peer A."/>
        </authorList>
    </citation>
    <scope>NUCLEOTIDE SEQUENCE [LARGE SCALE GENOMIC DNA]</scope>
    <source>
        <strain evidence="1 2">H119_p4</strain>
    </source>
</reference>
<organism evidence="1 2">
    <name type="scientific">Agaricus bisporus var. burnettii</name>
    <dbReference type="NCBI Taxonomy" id="192524"/>
    <lineage>
        <taxon>Eukaryota</taxon>
        <taxon>Fungi</taxon>
        <taxon>Dikarya</taxon>
        <taxon>Basidiomycota</taxon>
        <taxon>Agaricomycotina</taxon>
        <taxon>Agaricomycetes</taxon>
        <taxon>Agaricomycetidae</taxon>
        <taxon>Agaricales</taxon>
        <taxon>Agaricineae</taxon>
        <taxon>Agaricaceae</taxon>
        <taxon>Agaricus</taxon>
    </lineage>
</organism>
<accession>A0A8H7F0B3</accession>
<sequence length="217" mass="23872">MNHCFEPPSFAGDPARGLVDPAPELYSRLGNCCFRDFPHLRNHEKRGIKATLKRCWCSWTSLTSHFNAKPSYAHSTTMKFTNSLSPMNVLTFFFTVFTILGSFVVEAVPTAQPEKRDVFVPRITSPVAGDVWNSNQQAQVTWDTSDAPENITNSKGVVVLRRGDLATPVVLAGGFNILDGSVSFDVPLVFSGDDYSITLFGDSGNFSPTFTINGFSF</sequence>
<name>A0A8H7F0B3_AGABI</name>
<evidence type="ECO:0000313" key="2">
    <source>
        <dbReference type="Proteomes" id="UP000629468"/>
    </source>
</evidence>
<comment type="caution">
    <text evidence="1">The sequence shown here is derived from an EMBL/GenBank/DDBJ whole genome shotgun (WGS) entry which is preliminary data.</text>
</comment>
<gene>
    <name evidence="1" type="ORF">Agabi119p4_6861</name>
</gene>
<dbReference type="AlphaFoldDB" id="A0A8H7F0B3"/>